<evidence type="ECO:0000256" key="11">
    <source>
        <dbReference type="ARBA" id="ARBA00023295"/>
    </source>
</evidence>
<dbReference type="GO" id="GO:0030245">
    <property type="term" value="P:cellulose catabolic process"/>
    <property type="evidence" value="ECO:0007669"/>
    <property type="project" value="UniProtKB-UniPathway"/>
</dbReference>
<dbReference type="SMART" id="SM01217">
    <property type="entry name" value="Fn3_like"/>
    <property type="match status" value="1"/>
</dbReference>
<dbReference type="PANTHER" id="PTHR42715">
    <property type="entry name" value="BETA-GLUCOSIDASE"/>
    <property type="match status" value="1"/>
</dbReference>
<dbReference type="InterPro" id="IPR002772">
    <property type="entry name" value="Glyco_hydro_3_C"/>
</dbReference>
<proteinExistence type="inferred from homology"/>
<evidence type="ECO:0000313" key="17">
    <source>
        <dbReference type="Proteomes" id="UP000030651"/>
    </source>
</evidence>
<name>W3WLG9_PESFW</name>
<comment type="catalytic activity">
    <reaction evidence="1 13">
        <text>Hydrolysis of terminal, non-reducing beta-D-glucosyl residues with release of beta-D-glucose.</text>
        <dbReference type="EC" id="3.2.1.21"/>
    </reaction>
</comment>
<evidence type="ECO:0000256" key="12">
    <source>
        <dbReference type="ARBA" id="ARBA00023326"/>
    </source>
</evidence>
<dbReference type="InterPro" id="IPR026891">
    <property type="entry name" value="Fn3-like"/>
</dbReference>
<reference evidence="17" key="1">
    <citation type="journal article" date="2015" name="BMC Genomics">
        <title>Genomic and transcriptomic analysis of the endophytic fungus Pestalotiopsis fici reveals its lifestyle and high potential for synthesis of natural products.</title>
        <authorList>
            <person name="Wang X."/>
            <person name="Zhang X."/>
            <person name="Liu L."/>
            <person name="Xiang M."/>
            <person name="Wang W."/>
            <person name="Sun X."/>
            <person name="Che Y."/>
            <person name="Guo L."/>
            <person name="Liu G."/>
            <person name="Guo L."/>
            <person name="Wang C."/>
            <person name="Yin W.B."/>
            <person name="Stadler M."/>
            <person name="Zhang X."/>
            <person name="Liu X."/>
        </authorList>
    </citation>
    <scope>NUCLEOTIDE SEQUENCE [LARGE SCALE GENOMIC DNA]</scope>
    <source>
        <strain evidence="17">W106-1 / CGMCC3.15140</strain>
    </source>
</reference>
<accession>W3WLG9</accession>
<comment type="pathway">
    <text evidence="3 13">Glycan metabolism; cellulose degradation.</text>
</comment>
<dbReference type="GO" id="GO:0008422">
    <property type="term" value="F:beta-glucosidase activity"/>
    <property type="evidence" value="ECO:0007669"/>
    <property type="project" value="UniProtKB-EC"/>
</dbReference>
<keyword evidence="7 13" id="KW-0378">Hydrolase</keyword>
<dbReference type="AlphaFoldDB" id="W3WLG9"/>
<sequence length="770" mass="81798">MRAPIILLLAVQASGQALISSDTAFYGESPAVYPSPNATGVGDWEDAYAKAVDFVAQLTLAEKVALTGGVSSGNGCAGRIPAINGTDFPGLCLSDGPAGIRGTNLVSSWPAGNAVGASWNRNLTKLRGVGMAKEFKAKGAQVALGPVVGPLGRIANGGRNWEGFSNDPYLAGALGADSVEGIQSVGVTASTKHFIANEQEHYRNPSGNVAAVSANIDDKTMHELYLWPFQDAVKAGTGSIMCSYNRLNNSYGCANSLTQNGLLKTELGFQGFVVSDWGAQHSGVASALAGLDMAMPSGSSFWGNNLIAAVNNGSVPESRIDDMAIRILSTWYKFSQDTDFPAPGIGMPSRVSGPYQRIIGTSPDSKEVLLQGAIEGHVLVKNTNGALPLKSPQLISLYGYSARTFDRYAWGTPGWNNGEEARSTADTSTTQIASNGTLFTGGGSGGNMPAYLSSPYEALSQRAYDDGTHLWWDFQYNSQNSQVDQGSDACIVIGNAYAAEGADRPGLHDDFTDNLILNIANQCNNTIVVFHNAGVRLVDQFIDHPNVTALIFAHLPGQDAGRALVSLLYGDTSPSGKLPYSVPHNESDYGALKNESLPVGIYANFPQSDFSEGVYIDYRAFDQQDITPRYEFGFGLSYTTFGFSGLAASVAAGANTDAYPIQPIVEGGRQDLWDVVAQVSADVANTGSVQGAEVVQLYVGIPNGPIRQLRGFEKVLLSPGESGHVTFDLTRRDLSTWDTEKQEWLLQEGEYQVYIGSSSRDLPLSSTLTI</sequence>
<evidence type="ECO:0000259" key="15">
    <source>
        <dbReference type="SMART" id="SM01217"/>
    </source>
</evidence>
<dbReference type="Pfam" id="PF14310">
    <property type="entry name" value="Fn3-like"/>
    <property type="match status" value="1"/>
</dbReference>
<keyword evidence="5" id="KW-0964">Secreted</keyword>
<dbReference type="GeneID" id="19278111"/>
<dbReference type="Gene3D" id="3.20.20.300">
    <property type="entry name" value="Glycoside hydrolase, family 3, N-terminal domain"/>
    <property type="match status" value="1"/>
</dbReference>
<evidence type="ECO:0000256" key="14">
    <source>
        <dbReference type="SAM" id="SignalP"/>
    </source>
</evidence>
<dbReference type="EC" id="3.2.1.21" evidence="13"/>
<dbReference type="Gene3D" id="2.60.40.10">
    <property type="entry name" value="Immunoglobulins"/>
    <property type="match status" value="1"/>
</dbReference>
<comment type="similarity">
    <text evidence="4 13">Belongs to the glycosyl hydrolase 3 family.</text>
</comment>
<dbReference type="PROSITE" id="PS00775">
    <property type="entry name" value="GLYCOSYL_HYDROL_F3"/>
    <property type="match status" value="1"/>
</dbReference>
<evidence type="ECO:0000256" key="5">
    <source>
        <dbReference type="ARBA" id="ARBA00022525"/>
    </source>
</evidence>
<feature type="signal peptide" evidence="14">
    <location>
        <begin position="1"/>
        <end position="15"/>
    </location>
</feature>
<feature type="domain" description="Fibronectin type III-like" evidence="15">
    <location>
        <begin position="693"/>
        <end position="759"/>
    </location>
</feature>
<protein>
    <recommendedName>
        <fullName evidence="13">beta-glucosidase</fullName>
        <ecNumber evidence="13">3.2.1.21</ecNumber>
    </recommendedName>
</protein>
<dbReference type="OrthoDB" id="416222at2759"/>
<dbReference type="KEGG" id="pfy:PFICI_13098"/>
<dbReference type="Pfam" id="PF01915">
    <property type="entry name" value="Glyco_hydro_3_C"/>
    <property type="match status" value="1"/>
</dbReference>
<dbReference type="PANTHER" id="PTHR42715:SF5">
    <property type="entry name" value="BETA-GLUCOSIDASE M-RELATED"/>
    <property type="match status" value="1"/>
</dbReference>
<keyword evidence="8" id="KW-0136">Cellulose degradation</keyword>
<evidence type="ECO:0000256" key="1">
    <source>
        <dbReference type="ARBA" id="ARBA00000448"/>
    </source>
</evidence>
<evidence type="ECO:0000256" key="9">
    <source>
        <dbReference type="ARBA" id="ARBA00023180"/>
    </source>
</evidence>
<evidence type="ECO:0000256" key="3">
    <source>
        <dbReference type="ARBA" id="ARBA00004987"/>
    </source>
</evidence>
<dbReference type="InterPro" id="IPR050288">
    <property type="entry name" value="Cellulose_deg_GH3"/>
</dbReference>
<dbReference type="Pfam" id="PF00933">
    <property type="entry name" value="Glyco_hydro_3"/>
    <property type="match status" value="1"/>
</dbReference>
<dbReference type="OMA" id="PGLCVSD"/>
<dbReference type="SUPFAM" id="SSF52279">
    <property type="entry name" value="Beta-D-glucan exohydrolase, C-terminal domain"/>
    <property type="match status" value="1"/>
</dbReference>
<evidence type="ECO:0000313" key="16">
    <source>
        <dbReference type="EMBL" id="ETS74614.1"/>
    </source>
</evidence>
<keyword evidence="10 13" id="KW-0119">Carbohydrate metabolism</keyword>
<keyword evidence="17" id="KW-1185">Reference proteome</keyword>
<dbReference type="HOGENOM" id="CLU_004542_2_1_1"/>
<dbReference type="STRING" id="1229662.W3WLG9"/>
<dbReference type="GO" id="GO:0005576">
    <property type="term" value="C:extracellular region"/>
    <property type="evidence" value="ECO:0007669"/>
    <property type="project" value="UniProtKB-SubCell"/>
</dbReference>
<dbReference type="FunFam" id="3.20.20.300:FF:000002">
    <property type="entry name" value="Probable beta-glucosidase"/>
    <property type="match status" value="1"/>
</dbReference>
<keyword evidence="11 13" id="KW-0326">Glycosidase</keyword>
<feature type="chain" id="PRO_5012045446" description="beta-glucosidase" evidence="14">
    <location>
        <begin position="16"/>
        <end position="770"/>
    </location>
</feature>
<evidence type="ECO:0000256" key="2">
    <source>
        <dbReference type="ARBA" id="ARBA00004613"/>
    </source>
</evidence>
<dbReference type="FunFam" id="2.60.40.10:FF:000757">
    <property type="entry name" value="Beta-glucosidase G"/>
    <property type="match status" value="1"/>
</dbReference>
<dbReference type="Proteomes" id="UP000030651">
    <property type="component" value="Unassembled WGS sequence"/>
</dbReference>
<dbReference type="PRINTS" id="PR00133">
    <property type="entry name" value="GLHYDRLASE3"/>
</dbReference>
<dbReference type="RefSeq" id="XP_007839870.1">
    <property type="nucleotide sequence ID" value="XM_007841679.1"/>
</dbReference>
<comment type="subcellular location">
    <subcellularLocation>
        <location evidence="2">Secreted</location>
    </subcellularLocation>
</comment>
<gene>
    <name evidence="16" type="ORF">PFICI_13098</name>
</gene>
<dbReference type="Gene3D" id="3.40.50.1700">
    <property type="entry name" value="Glycoside hydrolase family 3 C-terminal domain"/>
    <property type="match status" value="1"/>
</dbReference>
<evidence type="ECO:0000256" key="13">
    <source>
        <dbReference type="RuleBase" id="RU361161"/>
    </source>
</evidence>
<keyword evidence="12 13" id="KW-0624">Polysaccharide degradation</keyword>
<evidence type="ECO:0000256" key="6">
    <source>
        <dbReference type="ARBA" id="ARBA00022729"/>
    </source>
</evidence>
<keyword evidence="9" id="KW-0325">Glycoprotein</keyword>
<dbReference type="InterPro" id="IPR013783">
    <property type="entry name" value="Ig-like_fold"/>
</dbReference>
<evidence type="ECO:0000256" key="8">
    <source>
        <dbReference type="ARBA" id="ARBA00023001"/>
    </source>
</evidence>
<dbReference type="InterPro" id="IPR019800">
    <property type="entry name" value="Glyco_hydro_3_AS"/>
</dbReference>
<dbReference type="InParanoid" id="W3WLG9"/>
<organism evidence="16 17">
    <name type="scientific">Pestalotiopsis fici (strain W106-1 / CGMCC3.15140)</name>
    <dbReference type="NCBI Taxonomy" id="1229662"/>
    <lineage>
        <taxon>Eukaryota</taxon>
        <taxon>Fungi</taxon>
        <taxon>Dikarya</taxon>
        <taxon>Ascomycota</taxon>
        <taxon>Pezizomycotina</taxon>
        <taxon>Sordariomycetes</taxon>
        <taxon>Xylariomycetidae</taxon>
        <taxon>Amphisphaeriales</taxon>
        <taxon>Sporocadaceae</taxon>
        <taxon>Pestalotiopsis</taxon>
    </lineage>
</organism>
<dbReference type="InterPro" id="IPR036881">
    <property type="entry name" value="Glyco_hydro_3_C_sf"/>
</dbReference>
<evidence type="ECO:0000256" key="7">
    <source>
        <dbReference type="ARBA" id="ARBA00022801"/>
    </source>
</evidence>
<evidence type="ECO:0000256" key="10">
    <source>
        <dbReference type="ARBA" id="ARBA00023277"/>
    </source>
</evidence>
<evidence type="ECO:0000256" key="4">
    <source>
        <dbReference type="ARBA" id="ARBA00005336"/>
    </source>
</evidence>
<dbReference type="UniPathway" id="UPA00696"/>
<dbReference type="InterPro" id="IPR001764">
    <property type="entry name" value="Glyco_hydro_3_N"/>
</dbReference>
<dbReference type="InterPro" id="IPR017853">
    <property type="entry name" value="GH"/>
</dbReference>
<keyword evidence="6 14" id="KW-0732">Signal</keyword>
<dbReference type="SUPFAM" id="SSF51445">
    <property type="entry name" value="(Trans)glycosidases"/>
    <property type="match status" value="1"/>
</dbReference>
<dbReference type="EMBL" id="KI912119">
    <property type="protein sequence ID" value="ETS74614.1"/>
    <property type="molecule type" value="Genomic_DNA"/>
</dbReference>
<dbReference type="InterPro" id="IPR036962">
    <property type="entry name" value="Glyco_hydro_3_N_sf"/>
</dbReference>
<dbReference type="eggNOG" id="ENOG502SMNU">
    <property type="taxonomic scope" value="Eukaryota"/>
</dbReference>